<dbReference type="Proteomes" id="UP001175226">
    <property type="component" value="Unassembled WGS sequence"/>
</dbReference>
<protein>
    <submittedName>
        <fullName evidence="2">Uncharacterized protein</fullName>
    </submittedName>
</protein>
<evidence type="ECO:0000256" key="1">
    <source>
        <dbReference type="SAM" id="SignalP"/>
    </source>
</evidence>
<comment type="caution">
    <text evidence="2">The sequence shown here is derived from an EMBL/GenBank/DDBJ whole genome shotgun (WGS) entry which is preliminary data.</text>
</comment>
<keyword evidence="1" id="KW-0732">Signal</keyword>
<name>A0AA39MDI4_9AGAR</name>
<reference evidence="2" key="1">
    <citation type="submission" date="2023-06" db="EMBL/GenBank/DDBJ databases">
        <authorList>
            <consortium name="Lawrence Berkeley National Laboratory"/>
            <person name="Ahrendt S."/>
            <person name="Sahu N."/>
            <person name="Indic B."/>
            <person name="Wong-Bajracharya J."/>
            <person name="Merenyi Z."/>
            <person name="Ke H.-M."/>
            <person name="Monk M."/>
            <person name="Kocsube S."/>
            <person name="Drula E."/>
            <person name="Lipzen A."/>
            <person name="Balint B."/>
            <person name="Henrissat B."/>
            <person name="Andreopoulos B."/>
            <person name="Martin F.M."/>
            <person name="Harder C.B."/>
            <person name="Rigling D."/>
            <person name="Ford K.L."/>
            <person name="Foster G.D."/>
            <person name="Pangilinan J."/>
            <person name="Papanicolaou A."/>
            <person name="Barry K."/>
            <person name="LaButti K."/>
            <person name="Viragh M."/>
            <person name="Koriabine M."/>
            <person name="Yan M."/>
            <person name="Riley R."/>
            <person name="Champramary S."/>
            <person name="Plett K.L."/>
            <person name="Tsai I.J."/>
            <person name="Slot J."/>
            <person name="Sipos G."/>
            <person name="Plett J."/>
            <person name="Nagy L.G."/>
            <person name="Grigoriev I.V."/>
        </authorList>
    </citation>
    <scope>NUCLEOTIDE SEQUENCE</scope>
    <source>
        <strain evidence="2">FPL87.14</strain>
    </source>
</reference>
<sequence length="71" mass="7832">MKANWYWRSSAMSPRQKAILCLALMSTTCMVSSAAGCRPICLRLLPAGSTTLLRYSSMVDLAASTEPYREI</sequence>
<keyword evidence="3" id="KW-1185">Reference proteome</keyword>
<dbReference type="EMBL" id="JAUEPT010000243">
    <property type="protein sequence ID" value="KAK0429530.1"/>
    <property type="molecule type" value="Genomic_DNA"/>
</dbReference>
<organism evidence="2 3">
    <name type="scientific">Armillaria borealis</name>
    <dbReference type="NCBI Taxonomy" id="47425"/>
    <lineage>
        <taxon>Eukaryota</taxon>
        <taxon>Fungi</taxon>
        <taxon>Dikarya</taxon>
        <taxon>Basidiomycota</taxon>
        <taxon>Agaricomycotina</taxon>
        <taxon>Agaricomycetes</taxon>
        <taxon>Agaricomycetidae</taxon>
        <taxon>Agaricales</taxon>
        <taxon>Marasmiineae</taxon>
        <taxon>Physalacriaceae</taxon>
        <taxon>Armillaria</taxon>
    </lineage>
</organism>
<evidence type="ECO:0000313" key="3">
    <source>
        <dbReference type="Proteomes" id="UP001175226"/>
    </source>
</evidence>
<feature type="signal peptide" evidence="1">
    <location>
        <begin position="1"/>
        <end position="34"/>
    </location>
</feature>
<evidence type="ECO:0000313" key="2">
    <source>
        <dbReference type="EMBL" id="KAK0429530.1"/>
    </source>
</evidence>
<proteinExistence type="predicted"/>
<feature type="chain" id="PRO_5041283331" evidence="1">
    <location>
        <begin position="35"/>
        <end position="71"/>
    </location>
</feature>
<dbReference type="AlphaFoldDB" id="A0AA39MDI4"/>
<gene>
    <name evidence="2" type="ORF">EV421DRAFT_1866196</name>
</gene>
<accession>A0AA39MDI4</accession>